<organism evidence="3 4">
    <name type="scientific">Streptomyces anatolicus</name>
    <dbReference type="NCBI Taxonomy" id="2675858"/>
    <lineage>
        <taxon>Bacteria</taxon>
        <taxon>Bacillati</taxon>
        <taxon>Actinomycetota</taxon>
        <taxon>Actinomycetes</taxon>
        <taxon>Kitasatosporales</taxon>
        <taxon>Streptomycetaceae</taxon>
        <taxon>Streptomyces</taxon>
    </lineage>
</organism>
<dbReference type="InterPro" id="IPR010982">
    <property type="entry name" value="Lambda_DNA-bd_dom_sf"/>
</dbReference>
<evidence type="ECO:0000259" key="2">
    <source>
        <dbReference type="PROSITE" id="PS50943"/>
    </source>
</evidence>
<feature type="region of interest" description="Disordered" evidence="1">
    <location>
        <begin position="160"/>
        <end position="179"/>
    </location>
</feature>
<dbReference type="Gene3D" id="1.10.260.40">
    <property type="entry name" value="lambda repressor-like DNA-binding domains"/>
    <property type="match status" value="1"/>
</dbReference>
<dbReference type="CDD" id="cd00093">
    <property type="entry name" value="HTH_XRE"/>
    <property type="match status" value="1"/>
</dbReference>
<dbReference type="PROSITE" id="PS50943">
    <property type="entry name" value="HTH_CROC1"/>
    <property type="match status" value="1"/>
</dbReference>
<proteinExistence type="predicted"/>
<feature type="compositionally biased region" description="Basic and acidic residues" evidence="1">
    <location>
        <begin position="160"/>
        <end position="172"/>
    </location>
</feature>
<dbReference type="EMBL" id="WMBF01000006">
    <property type="protein sequence ID" value="MBW5420245.1"/>
    <property type="molecule type" value="Genomic_DNA"/>
</dbReference>
<reference evidence="3 4" key="1">
    <citation type="submission" date="2019-11" db="EMBL/GenBank/DDBJ databases">
        <authorList>
            <person name="Ay H."/>
        </authorList>
    </citation>
    <scope>NUCLEOTIDE SEQUENCE [LARGE SCALE GENOMIC DNA]</scope>
    <source>
        <strain evidence="3 4">BG9H</strain>
    </source>
</reference>
<comment type="caution">
    <text evidence="3">The sequence shown here is derived from an EMBL/GenBank/DDBJ whole genome shotgun (WGS) entry which is preliminary data.</text>
</comment>
<dbReference type="Pfam" id="PF01381">
    <property type="entry name" value="HTH_3"/>
    <property type="match status" value="1"/>
</dbReference>
<accession>A0ABS6YFQ7</accession>
<dbReference type="SUPFAM" id="SSF47413">
    <property type="entry name" value="lambda repressor-like DNA-binding domains"/>
    <property type="match status" value="1"/>
</dbReference>
<dbReference type="Proteomes" id="UP001197114">
    <property type="component" value="Unassembled WGS sequence"/>
</dbReference>
<evidence type="ECO:0000313" key="4">
    <source>
        <dbReference type="Proteomes" id="UP001197114"/>
    </source>
</evidence>
<evidence type="ECO:0000256" key="1">
    <source>
        <dbReference type="SAM" id="MobiDB-lite"/>
    </source>
</evidence>
<feature type="domain" description="HTH cro/C1-type" evidence="2">
    <location>
        <begin position="59"/>
        <end position="102"/>
    </location>
</feature>
<protein>
    <submittedName>
        <fullName evidence="3">Helix-turn-helix domain-containing protein</fullName>
    </submittedName>
</protein>
<sequence length="179" mass="19283">MQVSGLMATLAWEGFSGYSLTREVGFWVMADTPLTHAQRFAAVVVPAAKQAGYVGHGAQARLARDTGMSESSVSRMFQGRAIPELKFLGPLAEAIGYSPVALLVESGLISPESTQSRYETDQSQVGWTITPEDAADRLGITDEVGRQMFAATVERLKRLEDEDAGDHTDDTRGGTAARM</sequence>
<evidence type="ECO:0000313" key="3">
    <source>
        <dbReference type="EMBL" id="MBW5420245.1"/>
    </source>
</evidence>
<gene>
    <name evidence="3" type="ORF">GKQ77_01500</name>
</gene>
<keyword evidence="4" id="KW-1185">Reference proteome</keyword>
<dbReference type="InterPro" id="IPR001387">
    <property type="entry name" value="Cro/C1-type_HTH"/>
</dbReference>
<name>A0ABS6YFQ7_9ACTN</name>